<dbReference type="InterPro" id="IPR018201">
    <property type="entry name" value="Ketoacyl_synth_AS"/>
</dbReference>
<dbReference type="Pfam" id="PF08659">
    <property type="entry name" value="KR"/>
    <property type="match status" value="1"/>
</dbReference>
<dbReference type="SUPFAM" id="SSF53474">
    <property type="entry name" value="alpha/beta-Hydrolases"/>
    <property type="match status" value="1"/>
</dbReference>
<evidence type="ECO:0000256" key="2">
    <source>
        <dbReference type="ARBA" id="ARBA00022553"/>
    </source>
</evidence>
<dbReference type="InterPro" id="IPR057326">
    <property type="entry name" value="KR_dom"/>
</dbReference>
<keyword evidence="1" id="KW-0596">Phosphopantetheine</keyword>
<dbReference type="SMART" id="SM00825">
    <property type="entry name" value="PKS_KS"/>
    <property type="match status" value="1"/>
</dbReference>
<dbReference type="InterPro" id="IPR016036">
    <property type="entry name" value="Malonyl_transacylase_ACP-bd"/>
</dbReference>
<dbReference type="Pfam" id="PF00109">
    <property type="entry name" value="ketoacyl-synt"/>
    <property type="match status" value="1"/>
</dbReference>
<dbReference type="PROSITE" id="PS00012">
    <property type="entry name" value="PHOSPHOPANTETHEINE"/>
    <property type="match status" value="1"/>
</dbReference>
<feature type="domain" description="Ketosynthase family 3 (KS3)" evidence="6">
    <location>
        <begin position="10"/>
        <end position="435"/>
    </location>
</feature>
<dbReference type="Pfam" id="PF16197">
    <property type="entry name" value="KAsynt_C_assoc"/>
    <property type="match status" value="1"/>
</dbReference>
<organism evidence="8 9">
    <name type="scientific">Mycena albidolilacea</name>
    <dbReference type="NCBI Taxonomy" id="1033008"/>
    <lineage>
        <taxon>Eukaryota</taxon>
        <taxon>Fungi</taxon>
        <taxon>Dikarya</taxon>
        <taxon>Basidiomycota</taxon>
        <taxon>Agaricomycotina</taxon>
        <taxon>Agaricomycetes</taxon>
        <taxon>Agaricomycetidae</taxon>
        <taxon>Agaricales</taxon>
        <taxon>Marasmiineae</taxon>
        <taxon>Mycenaceae</taxon>
        <taxon>Mycena</taxon>
    </lineage>
</organism>
<keyword evidence="3" id="KW-0808">Transferase</keyword>
<feature type="active site" description="Proton donor; for dehydratase activity" evidence="5">
    <location>
        <position position="1098"/>
    </location>
</feature>
<protein>
    <submittedName>
        <fullName evidence="8">Polyketide synthase</fullName>
    </submittedName>
</protein>
<dbReference type="Pfam" id="PF00698">
    <property type="entry name" value="Acyl_transf_1"/>
    <property type="match status" value="1"/>
</dbReference>
<dbReference type="GO" id="GO:0006633">
    <property type="term" value="P:fatty acid biosynthetic process"/>
    <property type="evidence" value="ECO:0007669"/>
    <property type="project" value="InterPro"/>
</dbReference>
<feature type="domain" description="PKS/mFAS DH" evidence="7">
    <location>
        <begin position="911"/>
        <end position="1188"/>
    </location>
</feature>
<comment type="caution">
    <text evidence="8">The sequence shown here is derived from an EMBL/GenBank/DDBJ whole genome shotgun (WGS) entry which is preliminary data.</text>
</comment>
<dbReference type="InterPro" id="IPR049551">
    <property type="entry name" value="PKS_DH_C"/>
</dbReference>
<sequence>MYRSSYLRAVAKSLKVGISAEFPSGTLSETNFDHKSFFEFLLKGQDAYERVPKDRFNIDGWQGSHLGQVLPEEGCFLKNIHLFDHFEFGISSKDALTMGVATRKLVEHAFLALLDSGIHSRSQNVGAYTSGIAFDLLSAADADEFDVRDGFGGGAAAVSNRVSYQLDLLGPSIPVDTACSSSLMALHLGVQALRAGDCEAAVIGGSQINYRFLDWVHYSQLSILSPSGKSSPFDASADGIWVQRMGRGEAVVVFVIKLLEDAIRDGDKIYATVLNTAINSTGSAGPLKTPIPESQAAAMLAAYNGIGRSPTEVDFVECHATGTSVGDPVEANWVGNHFKRDEELLIGSVKGNIGHPEITSFLAGFTKVCGMLATNRIPPQANYTAPNPAIFWDEYNMRVPTQIEEFKTRHASGKRLVSLNSSGLGGSNGHVIAETPPQKAHALPVLPKGVPVLLVAAGLSLRSATAIASDLSNLASEIPDELPTLSNIYGRRARQLTWRTVAVSTPGHPFEFSAPRFVPRGSPPLVFVFSGQGPQHIEMGRQLFKVYAAFRESILRMDKVHVEVTGKSIVRELGFFGDARPETALPDTWPVTLTVSSIAMIQMALVDLFAAFGIHPNLVFGHSAGEAAMSYASGAVPQELATEIAIRRSQAMMMVEGSGGMAAVSCIPSVAREIIQGVLQEAGPGDVLELGCYNAPEAVTMSGTQAMLDKAIAVAQKRGMFARQIKARVPGHCSLLEPCKARYVEEMETAFSRYPGTHIPKIPTYSTQTGARWDKEFTPEYMWNNGRAPVKFERTVTTVVAEMPEAIFIEIGPHPALSSYISQMGAKPDKVLCPMRRARIPKHASSSVISLNSVADFNEVTELLTCVGNLCALGVNTIDFSAVNGTNWLEVSKPLPAYPFAPKAVPFYSENSRMAAKQKRTRKGPLNFESFAMNALTHPDLAEHVVKGEPILPATGFFEMMFEEGARTLWDVELRSLLPLLPEKVLEVQVKTDGREWGIVSSQGGGRNERLHATGFMTTEPADNDLGPIDIASIRARCTPADITNLYAVLESTAAFGPLYRRIEACFEGEQEILFQIRGNGPELTQHYNYVFHPSVLDSCIHGLLHPIFTGNPDKNVFFLPSHIDRVILYDRAVEEGIPETLFSHVVPHNWTPESVACDAFIVNERGERLVTLINCVVTKHWAGAVPTRPDVSYECIYQPLGLPAAELVLPDSEQEDYSFLDTMMTPMEQRAIALADGRKDFEAVLQSSSSGDSELKPSSVFSLFSTSLSLYVATVRHIFDLAVKSGKQVLRLLDVGDATGSLHKHIITLAAEYPALRLDYTACGHENTAPGLRNTSFSIDTVSKQSGLPPNTYDVVVATHTLGFAAELERSLEFLSGLLVPGGFLVALEVNGAPETAGGKWVDQVFSPHGHWPGLRSGKQYRRRSQLEWNEHFARASLRVLDEARLPNNLFLNLVAQKSSLSLLSSSLESPSNSEKPVVFSFEASRALDLQQIVLSCMSSGGSPVQVWIEATSGTYDGAVATGFARSLTREMVAVDIHLVLFDAVWKPESRVTAIQQLAAMASLEPEIAVDVSGNILVPRLRSYAPRTPDKLDNDRYWIVQQPNAVIQSAPPFPGPHHVLVKISALSDAEGGLQGIVGTVARSSSSRCKAGAHVLAVVPSTRSNFVLVHEGQIADTSDLPSGSAPDIALLLVFAALALRLDLRPLESLQQIQVVVLHTGKFASSIARLLEHFGVQPILIAPSLPLVLPRMSAGDIIMCGLPADSARTIPRLSGVSVFNWSDADHGALAAVAQNPWLVGTTIHAHLGRNLLGLTVDGGSLIPKQLLPPTFDVSQSLALADDKFYVIIGGIGSLGLHLAIWLYRKGARHIALTSRQGIKRLTGPQNRAMRSAVSYLQSHADLDLRLEACDASSVEALTKLIHSLDCPLAGCIFSAAVLADRLFLKQDADSFSVPFKPKTDAYFALEKVVDLKKLDFVLAISSVASLGSAGQTNYAAANTGIEYLTARYPNAWAFLAPGISDSNVGMDLVTSTNSRIKMWETSTISSYEVCLCLEDGLLRMTNGERISHYVPNLNWEAIYTSISESPLYNHLVKLDASQDTKEVEDPYEVLQGIVLKFIDASEDDFERNIPLTSYGLDSLSAARMSAALKPYLAITQIQLLGDLSLDDLVVKMQNTKQVAVDDSVASSTTEHQFAWDAFNQPGQTVLKLVIGSGTPLIILHGGAGDIAAFRAVQEQFSTPLWAVQPTPEAPLDSVDVLAQFYFEKIKEARPAGPYRIAGFSASSMVTLRLAQLFEANEDEIAQLTFIDHFPMLFTSSINGFTEAADTFTELLVYGQKAGVVMVADCCSRESAPTRRTYGKNLITASQGCPSAANAVTSWEWIQKITEMNLRQIINFTGGWGAWSSSLDAKARQAAARARVVEEIAKVQTPMSVLIANWGLRPVYGAEWNDLGVSLSERDIRTVYFDAGHFDLFEKTEFSRSLEFDWVESTPEHKFAEMLSEKSLVLDLVNFRLV</sequence>
<dbReference type="SUPFAM" id="SSF51735">
    <property type="entry name" value="NAD(P)-binding Rossmann-fold domains"/>
    <property type="match status" value="1"/>
</dbReference>
<dbReference type="InterPro" id="IPR020807">
    <property type="entry name" value="PKS_DH"/>
</dbReference>
<dbReference type="InterPro" id="IPR049900">
    <property type="entry name" value="PKS_mFAS_DH"/>
</dbReference>
<dbReference type="InterPro" id="IPR016035">
    <property type="entry name" value="Acyl_Trfase/lysoPLipase"/>
</dbReference>
<dbReference type="PANTHER" id="PTHR43775">
    <property type="entry name" value="FATTY ACID SYNTHASE"/>
    <property type="match status" value="1"/>
</dbReference>
<dbReference type="InterPro" id="IPR013968">
    <property type="entry name" value="PKS_KR"/>
</dbReference>
<dbReference type="EMBL" id="JARIHO010000094">
    <property type="protein sequence ID" value="KAJ7306229.1"/>
    <property type="molecule type" value="Genomic_DNA"/>
</dbReference>
<dbReference type="InterPro" id="IPR020841">
    <property type="entry name" value="PKS_Beta-ketoAc_synthase_dom"/>
</dbReference>
<dbReference type="Gene3D" id="3.40.50.1820">
    <property type="entry name" value="alpha/beta hydrolase"/>
    <property type="match status" value="1"/>
</dbReference>
<evidence type="ECO:0000259" key="7">
    <source>
        <dbReference type="PROSITE" id="PS52019"/>
    </source>
</evidence>
<evidence type="ECO:0000256" key="4">
    <source>
        <dbReference type="ARBA" id="ARBA00023268"/>
    </source>
</evidence>
<dbReference type="Pfam" id="PF02801">
    <property type="entry name" value="Ketoacyl-synt_C"/>
    <property type="match status" value="1"/>
</dbReference>
<evidence type="ECO:0000256" key="1">
    <source>
        <dbReference type="ARBA" id="ARBA00022450"/>
    </source>
</evidence>
<evidence type="ECO:0000256" key="3">
    <source>
        <dbReference type="ARBA" id="ARBA00022679"/>
    </source>
</evidence>
<dbReference type="GO" id="GO:0044550">
    <property type="term" value="P:secondary metabolite biosynthetic process"/>
    <property type="evidence" value="ECO:0007669"/>
    <property type="project" value="UniProtKB-ARBA"/>
</dbReference>
<dbReference type="Gene3D" id="3.40.50.150">
    <property type="entry name" value="Vaccinia Virus protein VP39"/>
    <property type="match status" value="1"/>
</dbReference>
<dbReference type="GO" id="GO:0004312">
    <property type="term" value="F:fatty acid synthase activity"/>
    <property type="evidence" value="ECO:0007669"/>
    <property type="project" value="TreeGrafter"/>
</dbReference>
<dbReference type="InterPro" id="IPR014030">
    <property type="entry name" value="Ketoacyl_synth_N"/>
</dbReference>
<keyword evidence="2" id="KW-0597">Phosphoprotein</keyword>
<dbReference type="PANTHER" id="PTHR43775:SF37">
    <property type="entry name" value="SI:DKEY-61P9.11"/>
    <property type="match status" value="1"/>
</dbReference>
<dbReference type="InterPro" id="IPR029063">
    <property type="entry name" value="SAM-dependent_MTases_sf"/>
</dbReference>
<dbReference type="PROSITE" id="PS00606">
    <property type="entry name" value="KS3_1"/>
    <property type="match status" value="1"/>
</dbReference>
<dbReference type="InterPro" id="IPR014043">
    <property type="entry name" value="Acyl_transferase_dom"/>
</dbReference>
<dbReference type="Gene3D" id="3.10.129.110">
    <property type="entry name" value="Polyketide synthase dehydratase"/>
    <property type="match status" value="1"/>
</dbReference>
<dbReference type="InterPro" id="IPR006162">
    <property type="entry name" value="Ppantetheine_attach_site"/>
</dbReference>
<dbReference type="SMART" id="SM00827">
    <property type="entry name" value="PKS_AT"/>
    <property type="match status" value="1"/>
</dbReference>
<dbReference type="SUPFAM" id="SSF53335">
    <property type="entry name" value="S-adenosyl-L-methionine-dependent methyltransferases"/>
    <property type="match status" value="1"/>
</dbReference>
<gene>
    <name evidence="8" type="ORF">DFH08DRAFT_1054778</name>
</gene>
<dbReference type="InterPro" id="IPR001031">
    <property type="entry name" value="Thioesterase"/>
</dbReference>
<dbReference type="CDD" id="cd00833">
    <property type="entry name" value="PKS"/>
    <property type="match status" value="1"/>
</dbReference>
<dbReference type="Gene3D" id="3.40.47.10">
    <property type="match status" value="1"/>
</dbReference>
<evidence type="ECO:0000313" key="8">
    <source>
        <dbReference type="EMBL" id="KAJ7306229.1"/>
    </source>
</evidence>
<dbReference type="Pfam" id="PF14765">
    <property type="entry name" value="PS-DH"/>
    <property type="match status" value="1"/>
</dbReference>
<dbReference type="Pfam" id="PF00975">
    <property type="entry name" value="Thioesterase"/>
    <property type="match status" value="1"/>
</dbReference>
<evidence type="ECO:0000313" key="9">
    <source>
        <dbReference type="Proteomes" id="UP001218218"/>
    </source>
</evidence>
<dbReference type="InterPro" id="IPR032821">
    <property type="entry name" value="PKS_assoc"/>
</dbReference>
<evidence type="ECO:0000259" key="6">
    <source>
        <dbReference type="PROSITE" id="PS52004"/>
    </source>
</evidence>
<reference evidence="8" key="1">
    <citation type="submission" date="2023-03" db="EMBL/GenBank/DDBJ databases">
        <title>Massive genome expansion in bonnet fungi (Mycena s.s.) driven by repeated elements and novel gene families across ecological guilds.</title>
        <authorList>
            <consortium name="Lawrence Berkeley National Laboratory"/>
            <person name="Harder C.B."/>
            <person name="Miyauchi S."/>
            <person name="Viragh M."/>
            <person name="Kuo A."/>
            <person name="Thoen E."/>
            <person name="Andreopoulos B."/>
            <person name="Lu D."/>
            <person name="Skrede I."/>
            <person name="Drula E."/>
            <person name="Henrissat B."/>
            <person name="Morin E."/>
            <person name="Kohler A."/>
            <person name="Barry K."/>
            <person name="LaButti K."/>
            <person name="Morin E."/>
            <person name="Salamov A."/>
            <person name="Lipzen A."/>
            <person name="Mereny Z."/>
            <person name="Hegedus B."/>
            <person name="Baldrian P."/>
            <person name="Stursova M."/>
            <person name="Weitz H."/>
            <person name="Taylor A."/>
            <person name="Grigoriev I.V."/>
            <person name="Nagy L.G."/>
            <person name="Martin F."/>
            <person name="Kauserud H."/>
        </authorList>
    </citation>
    <scope>NUCLEOTIDE SEQUENCE</scope>
    <source>
        <strain evidence="8">CBHHK002</strain>
    </source>
</reference>
<evidence type="ECO:0000256" key="5">
    <source>
        <dbReference type="PROSITE-ProRule" id="PRU01363"/>
    </source>
</evidence>
<dbReference type="SUPFAM" id="SSF53901">
    <property type="entry name" value="Thiolase-like"/>
    <property type="match status" value="1"/>
</dbReference>
<dbReference type="Gene3D" id="3.40.50.720">
    <property type="entry name" value="NAD(P)-binding Rossmann-like Domain"/>
    <property type="match status" value="1"/>
</dbReference>
<dbReference type="PROSITE" id="PS52019">
    <property type="entry name" value="PKS_MFAS_DH"/>
    <property type="match status" value="1"/>
</dbReference>
<feature type="active site" description="Proton acceptor; for dehydratase activity" evidence="5">
    <location>
        <position position="944"/>
    </location>
</feature>
<feature type="region of interest" description="N-terminal hotdog fold" evidence="5">
    <location>
        <begin position="911"/>
        <end position="1024"/>
    </location>
</feature>
<dbReference type="InterPro" id="IPR029058">
    <property type="entry name" value="AB_hydrolase_fold"/>
</dbReference>
<dbReference type="SMART" id="SM00822">
    <property type="entry name" value="PKS_KR"/>
    <property type="match status" value="1"/>
</dbReference>
<dbReference type="InterPro" id="IPR016039">
    <property type="entry name" value="Thiolase-like"/>
</dbReference>
<dbReference type="SMART" id="SM00826">
    <property type="entry name" value="PKS_DH"/>
    <property type="match status" value="1"/>
</dbReference>
<dbReference type="InterPro" id="IPR042104">
    <property type="entry name" value="PKS_dehydratase_sf"/>
</dbReference>
<name>A0AAD6Z4C1_9AGAR</name>
<dbReference type="Gene3D" id="3.40.366.10">
    <property type="entry name" value="Malonyl-Coenzyme A Acyl Carrier Protein, domain 2"/>
    <property type="match status" value="1"/>
</dbReference>
<dbReference type="InterPro" id="IPR036291">
    <property type="entry name" value="NAD(P)-bd_dom_sf"/>
</dbReference>
<dbReference type="InterPro" id="IPR014031">
    <property type="entry name" value="Ketoacyl_synth_C"/>
</dbReference>
<keyword evidence="4" id="KW-0511">Multifunctional enzyme</keyword>
<accession>A0AAD6Z4C1</accession>
<dbReference type="SUPFAM" id="SSF55048">
    <property type="entry name" value="Probable ACP-binding domain of malonyl-CoA ACP transacylase"/>
    <property type="match status" value="1"/>
</dbReference>
<dbReference type="PROSITE" id="PS52004">
    <property type="entry name" value="KS3_2"/>
    <property type="match status" value="1"/>
</dbReference>
<dbReference type="GO" id="GO:0004315">
    <property type="term" value="F:3-oxoacyl-[acyl-carrier-protein] synthase activity"/>
    <property type="evidence" value="ECO:0007669"/>
    <property type="project" value="InterPro"/>
</dbReference>
<dbReference type="Proteomes" id="UP001218218">
    <property type="component" value="Unassembled WGS sequence"/>
</dbReference>
<keyword evidence="9" id="KW-1185">Reference proteome</keyword>
<dbReference type="InterPro" id="IPR050091">
    <property type="entry name" value="PKS_NRPS_Biosynth_Enz"/>
</dbReference>
<dbReference type="InterPro" id="IPR001227">
    <property type="entry name" value="Ac_transferase_dom_sf"/>
</dbReference>
<proteinExistence type="predicted"/>
<dbReference type="SUPFAM" id="SSF52151">
    <property type="entry name" value="FabD/lysophospholipase-like"/>
    <property type="match status" value="1"/>
</dbReference>
<feature type="region of interest" description="C-terminal hotdog fold" evidence="5">
    <location>
        <begin position="1036"/>
        <end position="1188"/>
    </location>
</feature>